<keyword evidence="2" id="KW-1185">Reference proteome</keyword>
<reference evidence="1 2" key="1">
    <citation type="journal article" date="2021" name="BMC Genomics">
        <title>Datura genome reveals duplications of psychoactive alkaloid biosynthetic genes and high mutation rate following tissue culture.</title>
        <authorList>
            <person name="Rajewski A."/>
            <person name="Carter-House D."/>
            <person name="Stajich J."/>
            <person name="Litt A."/>
        </authorList>
    </citation>
    <scope>NUCLEOTIDE SEQUENCE [LARGE SCALE GENOMIC DNA]</scope>
    <source>
        <strain evidence="1">AR-01</strain>
    </source>
</reference>
<comment type="caution">
    <text evidence="1">The sequence shown here is derived from an EMBL/GenBank/DDBJ whole genome shotgun (WGS) entry which is preliminary data.</text>
</comment>
<gene>
    <name evidence="1" type="ORF">HAX54_020651</name>
</gene>
<proteinExistence type="predicted"/>
<evidence type="ECO:0000313" key="1">
    <source>
        <dbReference type="EMBL" id="MCD7453353.1"/>
    </source>
</evidence>
<accession>A0ABS8S2U7</accession>
<dbReference type="Proteomes" id="UP000823775">
    <property type="component" value="Unassembled WGS sequence"/>
</dbReference>
<protein>
    <submittedName>
        <fullName evidence="1">Uncharacterized protein</fullName>
    </submittedName>
</protein>
<evidence type="ECO:0000313" key="2">
    <source>
        <dbReference type="Proteomes" id="UP000823775"/>
    </source>
</evidence>
<name>A0ABS8S2U7_DATST</name>
<dbReference type="EMBL" id="JACEIK010000249">
    <property type="protein sequence ID" value="MCD7453353.1"/>
    <property type="molecule type" value="Genomic_DNA"/>
</dbReference>
<sequence length="67" mass="7038">MATWHAGHRANLALCHVGHRGGGASVPRCPSGQCDQLSDRNLRGVTTGNQATGGIDYNHPLFLSPSD</sequence>
<organism evidence="1 2">
    <name type="scientific">Datura stramonium</name>
    <name type="common">Jimsonweed</name>
    <name type="synonym">Common thornapple</name>
    <dbReference type="NCBI Taxonomy" id="4076"/>
    <lineage>
        <taxon>Eukaryota</taxon>
        <taxon>Viridiplantae</taxon>
        <taxon>Streptophyta</taxon>
        <taxon>Embryophyta</taxon>
        <taxon>Tracheophyta</taxon>
        <taxon>Spermatophyta</taxon>
        <taxon>Magnoliopsida</taxon>
        <taxon>eudicotyledons</taxon>
        <taxon>Gunneridae</taxon>
        <taxon>Pentapetalae</taxon>
        <taxon>asterids</taxon>
        <taxon>lamiids</taxon>
        <taxon>Solanales</taxon>
        <taxon>Solanaceae</taxon>
        <taxon>Solanoideae</taxon>
        <taxon>Datureae</taxon>
        <taxon>Datura</taxon>
    </lineage>
</organism>
<feature type="non-terminal residue" evidence="1">
    <location>
        <position position="67"/>
    </location>
</feature>